<dbReference type="InterPro" id="IPR003012">
    <property type="entry name" value="Tet_transcr_reg_TetR"/>
</dbReference>
<dbReference type="AlphaFoldDB" id="A0A927N0L4"/>
<dbReference type="PROSITE" id="PS50977">
    <property type="entry name" value="HTH_TETR_2"/>
    <property type="match status" value="1"/>
</dbReference>
<gene>
    <name evidence="7" type="ORF">HEB94_006924</name>
</gene>
<dbReference type="Proteomes" id="UP000638648">
    <property type="component" value="Unassembled WGS sequence"/>
</dbReference>
<reference evidence="7" key="1">
    <citation type="submission" date="2020-10" db="EMBL/GenBank/DDBJ databases">
        <title>Sequencing the genomes of 1000 actinobacteria strains.</title>
        <authorList>
            <person name="Klenk H.-P."/>
        </authorList>
    </citation>
    <scope>NUCLEOTIDE SEQUENCE</scope>
    <source>
        <strain evidence="7">DSM 45354</strain>
    </source>
</reference>
<dbReference type="PRINTS" id="PR00400">
    <property type="entry name" value="TETREPRESSOR"/>
</dbReference>
<evidence type="ECO:0000256" key="3">
    <source>
        <dbReference type="ARBA" id="ARBA00023125"/>
    </source>
</evidence>
<dbReference type="GO" id="GO:0045892">
    <property type="term" value="P:negative regulation of DNA-templated transcription"/>
    <property type="evidence" value="ECO:0007669"/>
    <property type="project" value="InterPro"/>
</dbReference>
<dbReference type="InterPro" id="IPR009057">
    <property type="entry name" value="Homeodomain-like_sf"/>
</dbReference>
<dbReference type="Gene3D" id="1.10.357.10">
    <property type="entry name" value="Tetracycline Repressor, domain 2"/>
    <property type="match status" value="1"/>
</dbReference>
<keyword evidence="2" id="KW-0805">Transcription regulation</keyword>
<keyword evidence="1" id="KW-0678">Repressor</keyword>
<evidence type="ECO:0000256" key="1">
    <source>
        <dbReference type="ARBA" id="ARBA00022491"/>
    </source>
</evidence>
<dbReference type="PANTHER" id="PTHR30055:SF151">
    <property type="entry name" value="TRANSCRIPTIONAL REGULATORY PROTEIN"/>
    <property type="match status" value="1"/>
</dbReference>
<dbReference type="Pfam" id="PF02909">
    <property type="entry name" value="TetR_C_1"/>
    <property type="match status" value="1"/>
</dbReference>
<dbReference type="SUPFAM" id="SSF48498">
    <property type="entry name" value="Tetracyclin repressor-like, C-terminal domain"/>
    <property type="match status" value="1"/>
</dbReference>
<dbReference type="RefSeq" id="WP_192753501.1">
    <property type="nucleotide sequence ID" value="NZ_BAABJL010000217.1"/>
</dbReference>
<protein>
    <submittedName>
        <fullName evidence="7">AcrR family transcriptional regulator</fullName>
    </submittedName>
</protein>
<name>A0A927N0L4_9ACTN</name>
<proteinExistence type="predicted"/>
<dbReference type="PANTHER" id="PTHR30055">
    <property type="entry name" value="HTH-TYPE TRANSCRIPTIONAL REGULATOR RUTR"/>
    <property type="match status" value="1"/>
</dbReference>
<dbReference type="PRINTS" id="PR00455">
    <property type="entry name" value="HTHTETR"/>
</dbReference>
<sequence>MKRAGLSTDKVLRAALDLVDREGVAALSMRRLGRELGVEAMTLYYYVPNKDAVLDGLIERTLTDVDLRPEGPWRAWAQQFATSFRSALLAHPGLLPLVATRPVTTSGGLDTAEHAAQALVEEGFSASEALHVITTLATFVIGQVLAEARRTPGHDEPEPEPDLDPTRHPVLTQALTAGLGTPEDHQDRFAFALDALLVGLQPRGRATDKAGLGKQT</sequence>
<evidence type="ECO:0000313" key="8">
    <source>
        <dbReference type="Proteomes" id="UP000638648"/>
    </source>
</evidence>
<evidence type="ECO:0000256" key="2">
    <source>
        <dbReference type="ARBA" id="ARBA00023015"/>
    </source>
</evidence>
<evidence type="ECO:0000256" key="4">
    <source>
        <dbReference type="ARBA" id="ARBA00023163"/>
    </source>
</evidence>
<feature type="domain" description="HTH tetR-type" evidence="6">
    <location>
        <begin position="5"/>
        <end position="65"/>
    </location>
</feature>
<keyword evidence="3 5" id="KW-0238">DNA-binding</keyword>
<keyword evidence="4" id="KW-0804">Transcription</keyword>
<evidence type="ECO:0000256" key="5">
    <source>
        <dbReference type="PROSITE-ProRule" id="PRU00335"/>
    </source>
</evidence>
<dbReference type="InterPro" id="IPR050109">
    <property type="entry name" value="HTH-type_TetR-like_transc_reg"/>
</dbReference>
<dbReference type="EMBL" id="JADBEM010000001">
    <property type="protein sequence ID" value="MBE1610076.1"/>
    <property type="molecule type" value="Genomic_DNA"/>
</dbReference>
<dbReference type="GO" id="GO:0046677">
    <property type="term" value="P:response to antibiotic"/>
    <property type="evidence" value="ECO:0007669"/>
    <property type="project" value="InterPro"/>
</dbReference>
<dbReference type="SUPFAM" id="SSF46689">
    <property type="entry name" value="Homeodomain-like"/>
    <property type="match status" value="1"/>
</dbReference>
<dbReference type="InterPro" id="IPR036271">
    <property type="entry name" value="Tet_transcr_reg_TetR-rel_C_sf"/>
</dbReference>
<dbReference type="InterPro" id="IPR004111">
    <property type="entry name" value="Repressor_TetR_C"/>
</dbReference>
<evidence type="ECO:0000259" key="6">
    <source>
        <dbReference type="PROSITE" id="PS50977"/>
    </source>
</evidence>
<dbReference type="InterPro" id="IPR001647">
    <property type="entry name" value="HTH_TetR"/>
</dbReference>
<dbReference type="GO" id="GO:0000976">
    <property type="term" value="F:transcription cis-regulatory region binding"/>
    <property type="evidence" value="ECO:0007669"/>
    <property type="project" value="TreeGrafter"/>
</dbReference>
<dbReference type="Pfam" id="PF00440">
    <property type="entry name" value="TetR_N"/>
    <property type="match status" value="1"/>
</dbReference>
<evidence type="ECO:0000313" key="7">
    <source>
        <dbReference type="EMBL" id="MBE1610076.1"/>
    </source>
</evidence>
<feature type="DNA-binding region" description="H-T-H motif" evidence="5">
    <location>
        <begin position="28"/>
        <end position="47"/>
    </location>
</feature>
<accession>A0A927N0L4</accession>
<comment type="caution">
    <text evidence="7">The sequence shown here is derived from an EMBL/GenBank/DDBJ whole genome shotgun (WGS) entry which is preliminary data.</text>
</comment>
<dbReference type="GO" id="GO:0003700">
    <property type="term" value="F:DNA-binding transcription factor activity"/>
    <property type="evidence" value="ECO:0007669"/>
    <property type="project" value="TreeGrafter"/>
</dbReference>
<keyword evidence="8" id="KW-1185">Reference proteome</keyword>
<organism evidence="7 8">
    <name type="scientific">Actinopolymorpha pittospori</name>
    <dbReference type="NCBI Taxonomy" id="648752"/>
    <lineage>
        <taxon>Bacteria</taxon>
        <taxon>Bacillati</taxon>
        <taxon>Actinomycetota</taxon>
        <taxon>Actinomycetes</taxon>
        <taxon>Propionibacteriales</taxon>
        <taxon>Actinopolymorphaceae</taxon>
        <taxon>Actinopolymorpha</taxon>
    </lineage>
</organism>